<feature type="region of interest" description="Disordered" evidence="1">
    <location>
        <begin position="1"/>
        <end position="32"/>
    </location>
</feature>
<evidence type="ECO:0000256" key="1">
    <source>
        <dbReference type="SAM" id="MobiDB-lite"/>
    </source>
</evidence>
<accession>A0A4Y9YGD4</accession>
<proteinExistence type="predicted"/>
<name>A0A4Y9YGD4_9APHY</name>
<dbReference type="Proteomes" id="UP000298390">
    <property type="component" value="Unassembled WGS sequence"/>
</dbReference>
<gene>
    <name evidence="2" type="ORF">EVJ58_g5438</name>
</gene>
<feature type="region of interest" description="Disordered" evidence="1">
    <location>
        <begin position="122"/>
        <end position="177"/>
    </location>
</feature>
<organism evidence="2 3">
    <name type="scientific">Rhodofomes roseus</name>
    <dbReference type="NCBI Taxonomy" id="34475"/>
    <lineage>
        <taxon>Eukaryota</taxon>
        <taxon>Fungi</taxon>
        <taxon>Dikarya</taxon>
        <taxon>Basidiomycota</taxon>
        <taxon>Agaricomycotina</taxon>
        <taxon>Agaricomycetes</taxon>
        <taxon>Polyporales</taxon>
        <taxon>Rhodofomes</taxon>
    </lineage>
</organism>
<evidence type="ECO:0000313" key="2">
    <source>
        <dbReference type="EMBL" id="TFY59969.1"/>
    </source>
</evidence>
<sequence>MAKFSPSKSFAGNEDPLDVVLRPPPDETPDVRADRLRREAEAKKVSDAIDESIREEKAAWKKNKSLFRLLLLGQSESDFQLTFAPQAWAAERASWRAVVQLNLVHSINFVLDAPAPQSAFGGAQTQIQAQGQPASAFASTTPQQPPPQPVSAFASTPPTQQFAPAAPSAPSPAHAKSSKPDFAMALVTVRWQPGLDKYDDMLPPNYVEILPKNMLDAFGAERFEWGKVPEFVPPKEVR</sequence>
<feature type="compositionally biased region" description="Low complexity" evidence="1">
    <location>
        <begin position="122"/>
        <end position="132"/>
    </location>
</feature>
<dbReference type="EMBL" id="SEKV01000277">
    <property type="protein sequence ID" value="TFY59969.1"/>
    <property type="molecule type" value="Genomic_DNA"/>
</dbReference>
<feature type="compositionally biased region" description="Polar residues" evidence="1">
    <location>
        <begin position="1"/>
        <end position="10"/>
    </location>
</feature>
<protein>
    <submittedName>
        <fullName evidence="2">Uncharacterized protein</fullName>
    </submittedName>
</protein>
<dbReference type="STRING" id="34475.A0A4Y9YGD4"/>
<feature type="compositionally biased region" description="Low complexity" evidence="1">
    <location>
        <begin position="154"/>
        <end position="175"/>
    </location>
</feature>
<dbReference type="AlphaFoldDB" id="A0A4Y9YGD4"/>
<evidence type="ECO:0000313" key="3">
    <source>
        <dbReference type="Proteomes" id="UP000298390"/>
    </source>
</evidence>
<reference evidence="2 3" key="1">
    <citation type="submission" date="2019-01" db="EMBL/GenBank/DDBJ databases">
        <title>Genome sequencing of the rare red list fungi Fomitopsis rosea.</title>
        <authorList>
            <person name="Buettner E."/>
            <person name="Kellner H."/>
        </authorList>
    </citation>
    <scope>NUCLEOTIDE SEQUENCE [LARGE SCALE GENOMIC DNA]</scope>
    <source>
        <strain evidence="2 3">DSM 105464</strain>
    </source>
</reference>
<comment type="caution">
    <text evidence="2">The sequence shown here is derived from an EMBL/GenBank/DDBJ whole genome shotgun (WGS) entry which is preliminary data.</text>
</comment>